<dbReference type="InterPro" id="IPR013216">
    <property type="entry name" value="Methyltransf_11"/>
</dbReference>
<dbReference type="GO" id="GO:0008168">
    <property type="term" value="F:methyltransferase activity"/>
    <property type="evidence" value="ECO:0007669"/>
    <property type="project" value="UniProtKB-KW"/>
</dbReference>
<feature type="domain" description="Methyltransferase type 11" evidence="1">
    <location>
        <begin position="33"/>
        <end position="120"/>
    </location>
</feature>
<reference evidence="2 3" key="1">
    <citation type="submission" date="2022-10" db="EMBL/GenBank/DDBJ databases">
        <title>The complete genomes of actinobacterial strains from the NBC collection.</title>
        <authorList>
            <person name="Joergensen T.S."/>
            <person name="Alvarez Arevalo M."/>
            <person name="Sterndorff E.B."/>
            <person name="Faurdal D."/>
            <person name="Vuksanovic O."/>
            <person name="Mourched A.-S."/>
            <person name="Charusanti P."/>
            <person name="Shaw S."/>
            <person name="Blin K."/>
            <person name="Weber T."/>
        </authorList>
    </citation>
    <scope>NUCLEOTIDE SEQUENCE [LARGE SCALE GENOMIC DNA]</scope>
    <source>
        <strain evidence="2 3">NBC_00456</strain>
    </source>
</reference>
<dbReference type="GO" id="GO:0032259">
    <property type="term" value="P:methylation"/>
    <property type="evidence" value="ECO:0007669"/>
    <property type="project" value="UniProtKB-KW"/>
</dbReference>
<name>A0ABZ1NU28_STRVL</name>
<dbReference type="InterPro" id="IPR029063">
    <property type="entry name" value="SAM-dependent_MTases_sf"/>
</dbReference>
<dbReference type="Pfam" id="PF08241">
    <property type="entry name" value="Methyltransf_11"/>
    <property type="match status" value="1"/>
</dbReference>
<sequence>MTGDGWAGFATRLERGEEIALIRSLTAGNRRVLDVGGGSGEMARAVAAQLGQCTAVEPHTQLVESIQDGVTTGVVNVFAGTAEALPFPDASFDAVYCAWVLPYVSDIRHAVTEMIRVCNPSEKESKIVLIAGGSGNELLALLNEVCVPVAEEPYDHHGYLLATAAQVLAEHGFTDFSLHRTEASIRFDGVGRTERVATAAAVLTEFWYGPHPKADEIRSALEPALARHFAVRPHGIGDQAAVLVARPGS</sequence>
<evidence type="ECO:0000259" key="1">
    <source>
        <dbReference type="Pfam" id="PF08241"/>
    </source>
</evidence>
<dbReference type="RefSeq" id="WP_328339775.1">
    <property type="nucleotide sequence ID" value="NZ_CP107906.1"/>
</dbReference>
<dbReference type="EMBL" id="CP107906">
    <property type="protein sequence ID" value="WUG94870.1"/>
    <property type="molecule type" value="Genomic_DNA"/>
</dbReference>
<proteinExistence type="predicted"/>
<keyword evidence="2" id="KW-0808">Transferase</keyword>
<keyword evidence="2" id="KW-0489">Methyltransferase</keyword>
<dbReference type="Proteomes" id="UP001341259">
    <property type="component" value="Chromosome"/>
</dbReference>
<dbReference type="CDD" id="cd02440">
    <property type="entry name" value="AdoMet_MTases"/>
    <property type="match status" value="1"/>
</dbReference>
<accession>A0ABZ1NU28</accession>
<keyword evidence="3" id="KW-1185">Reference proteome</keyword>
<dbReference type="PANTHER" id="PTHR43591:SF24">
    <property type="entry name" value="2-METHOXY-6-POLYPRENYL-1,4-BENZOQUINOL METHYLASE, MITOCHONDRIAL"/>
    <property type="match status" value="1"/>
</dbReference>
<dbReference type="Gene3D" id="3.40.50.150">
    <property type="entry name" value="Vaccinia Virus protein VP39"/>
    <property type="match status" value="1"/>
</dbReference>
<dbReference type="SUPFAM" id="SSF53335">
    <property type="entry name" value="S-adenosyl-L-methionine-dependent methyltransferases"/>
    <property type="match status" value="1"/>
</dbReference>
<evidence type="ECO:0000313" key="3">
    <source>
        <dbReference type="Proteomes" id="UP001341259"/>
    </source>
</evidence>
<evidence type="ECO:0000313" key="2">
    <source>
        <dbReference type="EMBL" id="WUG94870.1"/>
    </source>
</evidence>
<organism evidence="2 3">
    <name type="scientific">Streptomyces violaceus</name>
    <name type="common">Streptomyces venezuelae</name>
    <dbReference type="NCBI Taxonomy" id="1936"/>
    <lineage>
        <taxon>Bacteria</taxon>
        <taxon>Bacillati</taxon>
        <taxon>Actinomycetota</taxon>
        <taxon>Actinomycetes</taxon>
        <taxon>Kitasatosporales</taxon>
        <taxon>Streptomycetaceae</taxon>
        <taxon>Streptomyces</taxon>
    </lineage>
</organism>
<gene>
    <name evidence="2" type="ORF">OHB29_18430</name>
</gene>
<dbReference type="PANTHER" id="PTHR43591">
    <property type="entry name" value="METHYLTRANSFERASE"/>
    <property type="match status" value="1"/>
</dbReference>
<protein>
    <submittedName>
        <fullName evidence="2">Class I SAM-dependent methyltransferase</fullName>
    </submittedName>
</protein>